<reference evidence="4 5" key="1">
    <citation type="submission" date="2016-10" db="EMBL/GenBank/DDBJ databases">
        <authorList>
            <person name="de Groot N.N."/>
        </authorList>
    </citation>
    <scope>NUCLEOTIDE SEQUENCE [LARGE SCALE GENOMIC DNA]</scope>
    <source>
        <strain evidence="4 5">DSM 45434</strain>
    </source>
</reference>
<dbReference type="eggNOG" id="COG0204">
    <property type="taxonomic scope" value="Bacteria"/>
</dbReference>
<dbReference type="SMART" id="SM00563">
    <property type="entry name" value="PlsC"/>
    <property type="match status" value="1"/>
</dbReference>
<accession>A0A1H1VBT8</accession>
<proteinExistence type="predicted"/>
<feature type="domain" description="Phospholipid/glycerol acyltransferase" evidence="3">
    <location>
        <begin position="44"/>
        <end position="160"/>
    </location>
</feature>
<dbReference type="CDD" id="cd07989">
    <property type="entry name" value="LPLAT_AGPAT-like"/>
    <property type="match status" value="1"/>
</dbReference>
<evidence type="ECO:0000313" key="5">
    <source>
        <dbReference type="Proteomes" id="UP000182237"/>
    </source>
</evidence>
<dbReference type="GO" id="GO:0006654">
    <property type="term" value="P:phosphatidic acid biosynthetic process"/>
    <property type="evidence" value="ECO:0007669"/>
    <property type="project" value="TreeGrafter"/>
</dbReference>
<dbReference type="EMBL" id="LT629765">
    <property type="protein sequence ID" value="SDS82237.1"/>
    <property type="molecule type" value="Genomic_DNA"/>
</dbReference>
<keyword evidence="2 4" id="KW-0012">Acyltransferase</keyword>
<dbReference type="PANTHER" id="PTHR10434">
    <property type="entry name" value="1-ACYL-SN-GLYCEROL-3-PHOSPHATE ACYLTRANSFERASE"/>
    <property type="match status" value="1"/>
</dbReference>
<dbReference type="PANTHER" id="PTHR10434:SF11">
    <property type="entry name" value="1-ACYL-SN-GLYCEROL-3-PHOSPHATE ACYLTRANSFERASE"/>
    <property type="match status" value="1"/>
</dbReference>
<evidence type="ECO:0000256" key="2">
    <source>
        <dbReference type="ARBA" id="ARBA00023315"/>
    </source>
</evidence>
<name>A0A1H1VBT8_9CORY</name>
<protein>
    <submittedName>
        <fullName evidence="4">1-acyl-sn-glycerol-3-phosphate acyltransferases</fullName>
    </submittedName>
</protein>
<keyword evidence="1 4" id="KW-0808">Transferase</keyword>
<dbReference type="SUPFAM" id="SSF69593">
    <property type="entry name" value="Glycerol-3-phosphate (1)-acyltransferase"/>
    <property type="match status" value="1"/>
</dbReference>
<sequence length="414" mass="45202">MVNHNTTRIGQYIRKISTPRIHDLVLRHVGYVEGLENIPRTGPVILVANHSSYMDHFVMKTLAESVRPGRIWFPTKAEAFGTFLSRVWHESMDCYPVDRNAPSEEIFQRARDVLDRDDTLVLYPEGTRNTGEGLLPFKSGAFRMALANKTPVIPVGMTGLAEVLPKGASIPRRRLFSVAIGQPLTVPTSGDERARARAMRDDAFDKISGLKYRSSHVTAKDSGQALDGMVTLSHTMVAENLTVDGNLPAEVVSRIQLLLRLADKTSRRRLDLQVQKTRIDGFRALNSLTPVGTMVRAAVVNQKADRLSDLHSSYDFAAYLAGRSSLVLPPWMGGGTGKASTHFKRAVAREGQMTSQAYVGLGESLAAAGDTSGAVDAYEHALHNIDASDPRGVARKEKISRAVAQLTGAAHGRP</sequence>
<keyword evidence="5" id="KW-1185">Reference proteome</keyword>
<organism evidence="4 5">
    <name type="scientific">Corynebacterium timonense</name>
    <dbReference type="NCBI Taxonomy" id="441500"/>
    <lineage>
        <taxon>Bacteria</taxon>
        <taxon>Bacillati</taxon>
        <taxon>Actinomycetota</taxon>
        <taxon>Actinomycetes</taxon>
        <taxon>Mycobacteriales</taxon>
        <taxon>Corynebacteriaceae</taxon>
        <taxon>Corynebacterium</taxon>
    </lineage>
</organism>
<evidence type="ECO:0000256" key="1">
    <source>
        <dbReference type="ARBA" id="ARBA00022679"/>
    </source>
</evidence>
<dbReference type="STRING" id="1203190.GCA_000312345_01985"/>
<dbReference type="RefSeq" id="WP_019194776.1">
    <property type="nucleotide sequence ID" value="NZ_LT629765.1"/>
</dbReference>
<dbReference type="Proteomes" id="UP000182237">
    <property type="component" value="Chromosome I"/>
</dbReference>
<evidence type="ECO:0000259" key="3">
    <source>
        <dbReference type="SMART" id="SM00563"/>
    </source>
</evidence>
<dbReference type="InterPro" id="IPR002123">
    <property type="entry name" value="Plipid/glycerol_acylTrfase"/>
</dbReference>
<dbReference type="OrthoDB" id="25607at2"/>
<gene>
    <name evidence="4" type="ORF">SAMN04488539_2469</name>
</gene>
<evidence type="ECO:0000313" key="4">
    <source>
        <dbReference type="EMBL" id="SDS82237.1"/>
    </source>
</evidence>
<dbReference type="AlphaFoldDB" id="A0A1H1VBT8"/>
<dbReference type="Pfam" id="PF01553">
    <property type="entry name" value="Acyltransferase"/>
    <property type="match status" value="1"/>
</dbReference>
<dbReference type="GO" id="GO:0003841">
    <property type="term" value="F:1-acylglycerol-3-phosphate O-acyltransferase activity"/>
    <property type="evidence" value="ECO:0007669"/>
    <property type="project" value="TreeGrafter"/>
</dbReference>